<evidence type="ECO:0000313" key="2">
    <source>
        <dbReference type="EMBL" id="ANM86657.1"/>
    </source>
</evidence>
<evidence type="ECO:0000313" key="3">
    <source>
        <dbReference type="EMBL" id="AUW30913.1"/>
    </source>
</evidence>
<proteinExistence type="predicted"/>
<dbReference type="InterPro" id="IPR053183">
    <property type="entry name" value="ASL1"/>
</dbReference>
<name>A0A1Z1C4X5_CLAUC</name>
<dbReference type="Pfam" id="PF11790">
    <property type="entry name" value="Glyco_hydro_cc"/>
    <property type="match status" value="1"/>
</dbReference>
<dbReference type="EMBL" id="KX264288">
    <property type="protein sequence ID" value="ANM86657.1"/>
    <property type="molecule type" value="Genomic_DNA"/>
</dbReference>
<evidence type="ECO:0000259" key="1">
    <source>
        <dbReference type="Pfam" id="PF11790"/>
    </source>
</evidence>
<protein>
    <submittedName>
        <fullName evidence="2">Putative glycoside hydrolase</fullName>
    </submittedName>
</protein>
<dbReference type="InterPro" id="IPR017853">
    <property type="entry name" value="GH"/>
</dbReference>
<dbReference type="GO" id="GO:0016787">
    <property type="term" value="F:hydrolase activity"/>
    <property type="evidence" value="ECO:0007669"/>
    <property type="project" value="UniProtKB-KW"/>
</dbReference>
<dbReference type="PANTHER" id="PTHR34154">
    <property type="entry name" value="ALKALI-SENSITIVE LINKAGE PROTEIN 1"/>
    <property type="match status" value="1"/>
</dbReference>
<dbReference type="PANTHER" id="PTHR34154:SF3">
    <property type="entry name" value="ALKALI-SENSITIVE LINKAGE PROTEIN 1"/>
    <property type="match status" value="1"/>
</dbReference>
<dbReference type="InterPro" id="IPR024655">
    <property type="entry name" value="Asl1_glyco_hydro_catalytic"/>
</dbReference>
<dbReference type="SUPFAM" id="SSF51445">
    <property type="entry name" value="(Trans)glycosidases"/>
    <property type="match status" value="1"/>
</dbReference>
<organism evidence="2">
    <name type="scientific">Cladonia uncialis subsp. uncialis</name>
    <dbReference type="NCBI Taxonomy" id="180999"/>
    <lineage>
        <taxon>Eukaryota</taxon>
        <taxon>Fungi</taxon>
        <taxon>Dikarya</taxon>
        <taxon>Ascomycota</taxon>
        <taxon>Pezizomycotina</taxon>
        <taxon>Lecanoromycetes</taxon>
        <taxon>OSLEUM clade</taxon>
        <taxon>Lecanoromycetidae</taxon>
        <taxon>Lecanorales</taxon>
        <taxon>Lecanorineae</taxon>
        <taxon>Cladoniaceae</taxon>
        <taxon>Cladonia</taxon>
    </lineage>
</organism>
<dbReference type="EMBL" id="MG777482">
    <property type="protein sequence ID" value="AUW30913.1"/>
    <property type="molecule type" value="Genomic_DNA"/>
</dbReference>
<accession>A0A1Z1C4X5</accession>
<keyword evidence="2" id="KW-0378">Hydrolase</keyword>
<sequence length="252" mass="29158">MVIKKRCLLWDWTNTDGPGHQGVPAEMDKVTFEGPMNSVSNWNTWTPPELKGRAPFRPMIHDMAKLSNDDWKRIEETKDGIILYFNEPEIAGISAELAADIWFKQIVLLRKEKGNKLVSPSCASNPKGQAWIADFMRRVESDPPDFLGLHYYGMDHNEAIKYFEEMHAKHPRQPLFVTEIASISRNYRDVVTFTVEIANWMDRTEWVEEYGFFGCMRQVADGYVSPEAQLMKPDGQFTDLMHKLMHDQPMKA</sequence>
<feature type="domain" description="Asl1-like glycosyl hydrolase catalytic" evidence="1">
    <location>
        <begin position="34"/>
        <end position="241"/>
    </location>
</feature>
<dbReference type="AlphaFoldDB" id="A0A1Z1C4X5"/>
<dbReference type="GO" id="GO:0071966">
    <property type="term" value="P:fungal-type cell wall polysaccharide metabolic process"/>
    <property type="evidence" value="ECO:0007669"/>
    <property type="project" value="TreeGrafter"/>
</dbReference>
<reference evidence="2" key="1">
    <citation type="submission" date="2016-05" db="EMBL/GenBank/DDBJ databases">
        <title>Lichen genome sequencing reveals its rich biosynthetic potential.</title>
        <authorList>
            <person name="Bertrand R.L."/>
            <person name="Abdel-Hameed M."/>
            <person name="Sorensen J.L."/>
        </authorList>
    </citation>
    <scope>NUCLEOTIDE SEQUENCE</scope>
</reference>
<dbReference type="Gene3D" id="3.20.20.80">
    <property type="entry name" value="Glycosidases"/>
    <property type="match status" value="1"/>
</dbReference>
<dbReference type="GO" id="GO:0009277">
    <property type="term" value="C:fungal-type cell wall"/>
    <property type="evidence" value="ECO:0007669"/>
    <property type="project" value="TreeGrafter"/>
</dbReference>
<reference evidence="3" key="2">
    <citation type="submission" date="2017-12" db="EMBL/GenBank/DDBJ databases">
        <title>Genome Sequencing Reveals a Rich Biosynthetic Potential.</title>
        <authorList>
            <person name="Bertrand R.L."/>
            <person name="Abdel-Hameed M.E."/>
            <person name="Sorensen J.L."/>
        </authorList>
    </citation>
    <scope>NUCLEOTIDE SEQUENCE</scope>
</reference>